<evidence type="ECO:0000256" key="2">
    <source>
        <dbReference type="ARBA" id="ARBA00009539"/>
    </source>
</evidence>
<evidence type="ECO:0000313" key="9">
    <source>
        <dbReference type="Proteomes" id="UP000261360"/>
    </source>
</evidence>
<dbReference type="AlphaFoldDB" id="A0A3B4X5P7"/>
<protein>
    <recommendedName>
        <fullName evidence="3">dihydrofolate reductase</fullName>
        <ecNumber evidence="3">1.5.1.3</ecNumber>
    </recommendedName>
</protein>
<evidence type="ECO:0000256" key="5">
    <source>
        <dbReference type="ARBA" id="ARBA00023002"/>
    </source>
</evidence>
<organism evidence="8 9">
    <name type="scientific">Seriola lalandi dorsalis</name>
    <dbReference type="NCBI Taxonomy" id="1841481"/>
    <lineage>
        <taxon>Eukaryota</taxon>
        <taxon>Metazoa</taxon>
        <taxon>Chordata</taxon>
        <taxon>Craniata</taxon>
        <taxon>Vertebrata</taxon>
        <taxon>Euteleostomi</taxon>
        <taxon>Actinopterygii</taxon>
        <taxon>Neopterygii</taxon>
        <taxon>Teleostei</taxon>
        <taxon>Neoteleostei</taxon>
        <taxon>Acanthomorphata</taxon>
        <taxon>Carangaria</taxon>
        <taxon>Carangiformes</taxon>
        <taxon>Carangidae</taxon>
        <taxon>Seriola</taxon>
    </lineage>
</organism>
<dbReference type="PANTHER" id="PTHR48069">
    <property type="entry name" value="DIHYDROFOLATE REDUCTASE"/>
    <property type="match status" value="1"/>
</dbReference>
<evidence type="ECO:0000256" key="6">
    <source>
        <dbReference type="ARBA" id="ARBA00048873"/>
    </source>
</evidence>
<accession>A0A3B4X5P7</accession>
<keyword evidence="5" id="KW-0560">Oxidoreductase</keyword>
<dbReference type="Ensembl" id="ENSSLDT00000008273.1">
    <property type="protein sequence ID" value="ENSSLDP00000008018.1"/>
    <property type="gene ID" value="ENSSLDG00000006371.1"/>
</dbReference>
<reference evidence="8" key="1">
    <citation type="submission" date="2025-08" db="UniProtKB">
        <authorList>
            <consortium name="Ensembl"/>
        </authorList>
    </citation>
    <scope>IDENTIFICATION</scope>
</reference>
<dbReference type="GO" id="GO:0046655">
    <property type="term" value="P:folic acid metabolic process"/>
    <property type="evidence" value="ECO:0007669"/>
    <property type="project" value="TreeGrafter"/>
</dbReference>
<evidence type="ECO:0000313" key="8">
    <source>
        <dbReference type="Ensembl" id="ENSSLDP00000008018.1"/>
    </source>
</evidence>
<dbReference type="GeneTree" id="ENSGT00940000165661"/>
<reference evidence="8" key="2">
    <citation type="submission" date="2025-09" db="UniProtKB">
        <authorList>
            <consortium name="Ensembl"/>
        </authorList>
    </citation>
    <scope>IDENTIFICATION</scope>
</reference>
<dbReference type="Pfam" id="PF00186">
    <property type="entry name" value="DHFR_1"/>
    <property type="match status" value="1"/>
</dbReference>
<dbReference type="Gene3D" id="3.40.430.10">
    <property type="entry name" value="Dihydrofolate Reductase, subunit A"/>
    <property type="match status" value="1"/>
</dbReference>
<name>A0A3B4X5P7_SERLL</name>
<dbReference type="PANTHER" id="PTHR48069:SF6">
    <property type="entry name" value="DIHYDROFOLATE REDUCTASE"/>
    <property type="match status" value="1"/>
</dbReference>
<dbReference type="EC" id="1.5.1.3" evidence="3"/>
<dbReference type="InterPro" id="IPR012259">
    <property type="entry name" value="DHFR"/>
</dbReference>
<proteinExistence type="inferred from homology"/>
<evidence type="ECO:0000256" key="3">
    <source>
        <dbReference type="ARBA" id="ARBA00012856"/>
    </source>
</evidence>
<dbReference type="GO" id="GO:0050661">
    <property type="term" value="F:NADP binding"/>
    <property type="evidence" value="ECO:0007669"/>
    <property type="project" value="InterPro"/>
</dbReference>
<dbReference type="GO" id="GO:0005739">
    <property type="term" value="C:mitochondrion"/>
    <property type="evidence" value="ECO:0007669"/>
    <property type="project" value="TreeGrafter"/>
</dbReference>
<sequence>MLLLINYCSYLTITSHNLYSPRAPPAGAHHLAADFSSALRLVESELADQADQVWIIGGSSLYKELMERPGTKRLFVTRILKQFDCDTFLPQISPGKYHLLFITTLVVLAVMSFAEVLEHSHISTHKPKQL</sequence>
<dbReference type="STRING" id="1841481.ENSSLDP00000008018"/>
<comment type="catalytic activity">
    <reaction evidence="6">
        <text>(6S)-5,6,7,8-tetrahydrofolate + NADP(+) = 7,8-dihydrofolate + NADPH + H(+)</text>
        <dbReference type="Rhea" id="RHEA:15009"/>
        <dbReference type="ChEBI" id="CHEBI:15378"/>
        <dbReference type="ChEBI" id="CHEBI:57451"/>
        <dbReference type="ChEBI" id="CHEBI:57453"/>
        <dbReference type="ChEBI" id="CHEBI:57783"/>
        <dbReference type="ChEBI" id="CHEBI:58349"/>
        <dbReference type="EC" id="1.5.1.3"/>
    </reaction>
</comment>
<keyword evidence="4" id="KW-0521">NADP</keyword>
<dbReference type="GO" id="GO:0046452">
    <property type="term" value="P:dihydrofolate metabolic process"/>
    <property type="evidence" value="ECO:0007669"/>
    <property type="project" value="TreeGrafter"/>
</dbReference>
<evidence type="ECO:0000256" key="1">
    <source>
        <dbReference type="ARBA" id="ARBA00004903"/>
    </source>
</evidence>
<comment type="pathway">
    <text evidence="1">Cofactor biosynthesis; tetrahydrofolate biosynthesis; 5,6,7,8-tetrahydrofolate from 7,8-dihydrofolate: step 1/1.</text>
</comment>
<dbReference type="InterPro" id="IPR001796">
    <property type="entry name" value="DHFR_dom"/>
</dbReference>
<dbReference type="GO" id="GO:0004146">
    <property type="term" value="F:dihydrofolate reductase activity"/>
    <property type="evidence" value="ECO:0007669"/>
    <property type="project" value="UniProtKB-EC"/>
</dbReference>
<evidence type="ECO:0000256" key="4">
    <source>
        <dbReference type="ARBA" id="ARBA00022857"/>
    </source>
</evidence>
<dbReference type="GO" id="GO:0046654">
    <property type="term" value="P:tetrahydrofolate biosynthetic process"/>
    <property type="evidence" value="ECO:0007669"/>
    <property type="project" value="InterPro"/>
</dbReference>
<keyword evidence="9" id="KW-1185">Reference proteome</keyword>
<feature type="domain" description="DHFR" evidence="7">
    <location>
        <begin position="1"/>
        <end position="130"/>
    </location>
</feature>
<evidence type="ECO:0000259" key="7">
    <source>
        <dbReference type="PROSITE" id="PS51330"/>
    </source>
</evidence>
<dbReference type="SUPFAM" id="SSF53597">
    <property type="entry name" value="Dihydrofolate reductase-like"/>
    <property type="match status" value="1"/>
</dbReference>
<comment type="similarity">
    <text evidence="2">Belongs to the dihydrofolate reductase family.</text>
</comment>
<dbReference type="InterPro" id="IPR024072">
    <property type="entry name" value="DHFR-like_dom_sf"/>
</dbReference>
<dbReference type="Proteomes" id="UP000261360">
    <property type="component" value="Unplaced"/>
</dbReference>
<dbReference type="PROSITE" id="PS51330">
    <property type="entry name" value="DHFR_2"/>
    <property type="match status" value="1"/>
</dbReference>